<dbReference type="EMBL" id="JBCLYO010000012">
    <property type="protein sequence ID" value="KAL0084202.1"/>
    <property type="molecule type" value="Genomic_DNA"/>
</dbReference>
<name>A0ABR3AZY4_PHYBL</name>
<proteinExistence type="predicted"/>
<evidence type="ECO:0000313" key="2">
    <source>
        <dbReference type="EMBL" id="KAL0084202.1"/>
    </source>
</evidence>
<sequence>MTISKIPPEILTSIAMFLSKRELRQSSLVCKQWRQPFYEELWRTVRLYNEAAINAMLCLHSQNKYMTYGQYVRNLFISGETPVSRGNILVLQQLFPNTRHLDIALSYPETTDISINWSVWKSLTELAVDFQYYIDSSVMTSCSVILSHLSYLTTLGLVFGDTYTSRIGDFEAIHYYLPYLKSFSIKLKSVRVIEKDIKLINEAVPANNVWKLSITMDMQDLQWLYYFAVKYPNVREMTLYVIGERDYLKDCNLAVAKSRISSLPHVFPSLDKLTLDNSAHATLFPLAFYQCFYDKTLSIKEFIYQFYIMPNEERIVERTTREFMRVSSKTIESMTLSENDYMECSNPRDLTTLFTDCPRLVCLHFDNCGSCLKFDTIADCCPSLKELKLYRGGVYIGPEAIKSFKPHGLRILNLKEASIDPDTLKYISVRCVSLSHASFHRLVVFGTISADTGNLLIDMSNARLTELLIDGLFYRAPEAVGLWYPITKIDLMKLVRLTKPYPQTGERYEQTDQYSANHVSIYETETTWYNVFTCAYWSAPSDVYMLKQPEVDFIKEYFENYRDNMLPDKMQDICISKKNQYGIQYDVYPGRGYVTFMCGYAENSYINMEYRRSLDGFKWNSTKNMVLTESVIDIKFPIDYFTKRHI</sequence>
<dbReference type="Pfam" id="PF12937">
    <property type="entry name" value="F-box-like"/>
    <property type="match status" value="1"/>
</dbReference>
<dbReference type="SUPFAM" id="SSF81383">
    <property type="entry name" value="F-box domain"/>
    <property type="match status" value="1"/>
</dbReference>
<dbReference type="PROSITE" id="PS50181">
    <property type="entry name" value="FBOX"/>
    <property type="match status" value="1"/>
</dbReference>
<evidence type="ECO:0000259" key="1">
    <source>
        <dbReference type="PROSITE" id="PS50181"/>
    </source>
</evidence>
<gene>
    <name evidence="2" type="ORF">J3Q64DRAFT_1746493</name>
</gene>
<dbReference type="PANTHER" id="PTHR38926:SF5">
    <property type="entry name" value="F-BOX AND LEUCINE-RICH REPEAT PROTEIN 6"/>
    <property type="match status" value="1"/>
</dbReference>
<feature type="domain" description="F-box" evidence="1">
    <location>
        <begin position="1"/>
        <end position="45"/>
    </location>
</feature>
<dbReference type="Gene3D" id="1.20.1280.50">
    <property type="match status" value="1"/>
</dbReference>
<dbReference type="InterPro" id="IPR001810">
    <property type="entry name" value="F-box_dom"/>
</dbReference>
<evidence type="ECO:0000313" key="3">
    <source>
        <dbReference type="Proteomes" id="UP001448207"/>
    </source>
</evidence>
<protein>
    <recommendedName>
        <fullName evidence="1">F-box domain-containing protein</fullName>
    </recommendedName>
</protein>
<keyword evidence="3" id="KW-1185">Reference proteome</keyword>
<reference evidence="2 3" key="1">
    <citation type="submission" date="2024-04" db="EMBL/GenBank/DDBJ databases">
        <title>Symmetric and asymmetric DNA N6-adenine methylation regulates different biological responses in Mucorales.</title>
        <authorList>
            <consortium name="Lawrence Berkeley National Laboratory"/>
            <person name="Lax C."/>
            <person name="Mondo S.J."/>
            <person name="Osorio-Concepcion M."/>
            <person name="Muszewska A."/>
            <person name="Corrochano-Luque M."/>
            <person name="Gutierrez G."/>
            <person name="Riley R."/>
            <person name="Lipzen A."/>
            <person name="Guo J."/>
            <person name="Hundley H."/>
            <person name="Amirebrahimi M."/>
            <person name="Ng V."/>
            <person name="Lorenzo-Gutierrez D."/>
            <person name="Binder U."/>
            <person name="Yang J."/>
            <person name="Song Y."/>
            <person name="Canovas D."/>
            <person name="Navarro E."/>
            <person name="Freitag M."/>
            <person name="Gabaldon T."/>
            <person name="Grigoriev I.V."/>
            <person name="Corrochano L.M."/>
            <person name="Nicolas F.E."/>
            <person name="Garre V."/>
        </authorList>
    </citation>
    <scope>NUCLEOTIDE SEQUENCE [LARGE SCALE GENOMIC DNA]</scope>
    <source>
        <strain evidence="2 3">L51</strain>
    </source>
</reference>
<dbReference type="Gene3D" id="3.80.10.10">
    <property type="entry name" value="Ribonuclease Inhibitor"/>
    <property type="match status" value="1"/>
</dbReference>
<accession>A0ABR3AZY4</accession>
<dbReference type="SUPFAM" id="SSF52047">
    <property type="entry name" value="RNI-like"/>
    <property type="match status" value="1"/>
</dbReference>
<organism evidence="2 3">
    <name type="scientific">Phycomyces blakesleeanus</name>
    <dbReference type="NCBI Taxonomy" id="4837"/>
    <lineage>
        <taxon>Eukaryota</taxon>
        <taxon>Fungi</taxon>
        <taxon>Fungi incertae sedis</taxon>
        <taxon>Mucoromycota</taxon>
        <taxon>Mucoromycotina</taxon>
        <taxon>Mucoromycetes</taxon>
        <taxon>Mucorales</taxon>
        <taxon>Phycomycetaceae</taxon>
        <taxon>Phycomyces</taxon>
    </lineage>
</organism>
<comment type="caution">
    <text evidence="2">The sequence shown here is derived from an EMBL/GenBank/DDBJ whole genome shotgun (WGS) entry which is preliminary data.</text>
</comment>
<dbReference type="InterPro" id="IPR036047">
    <property type="entry name" value="F-box-like_dom_sf"/>
</dbReference>
<dbReference type="Proteomes" id="UP001448207">
    <property type="component" value="Unassembled WGS sequence"/>
</dbReference>
<dbReference type="InterPro" id="IPR032675">
    <property type="entry name" value="LRR_dom_sf"/>
</dbReference>
<dbReference type="PANTHER" id="PTHR38926">
    <property type="entry name" value="F-BOX DOMAIN CONTAINING PROTEIN, EXPRESSED"/>
    <property type="match status" value="1"/>
</dbReference>